<evidence type="ECO:0000256" key="9">
    <source>
        <dbReference type="SAM" id="SignalP"/>
    </source>
</evidence>
<evidence type="ECO:0000256" key="8">
    <source>
        <dbReference type="SAM" id="MobiDB-lite"/>
    </source>
</evidence>
<dbReference type="InterPro" id="IPR002477">
    <property type="entry name" value="Peptidoglycan-bd-like"/>
</dbReference>
<keyword evidence="3" id="KW-0808">Transferase</keyword>
<dbReference type="Gene3D" id="2.40.440.10">
    <property type="entry name" value="L,D-transpeptidase catalytic domain-like"/>
    <property type="match status" value="1"/>
</dbReference>
<dbReference type="Gene3D" id="1.10.101.10">
    <property type="entry name" value="PGBD-like superfamily/PGBD"/>
    <property type="match status" value="1"/>
</dbReference>
<evidence type="ECO:0000256" key="6">
    <source>
        <dbReference type="ARBA" id="ARBA00023316"/>
    </source>
</evidence>
<dbReference type="InterPro" id="IPR036365">
    <property type="entry name" value="PGBD-like_sf"/>
</dbReference>
<evidence type="ECO:0000313" key="12">
    <source>
        <dbReference type="Proteomes" id="UP001595796"/>
    </source>
</evidence>
<keyword evidence="4 7" id="KW-0133">Cell shape</keyword>
<accession>A0ABV9YYS6</accession>
<keyword evidence="5 7" id="KW-0573">Peptidoglycan synthesis</keyword>
<dbReference type="SUPFAM" id="SSF47090">
    <property type="entry name" value="PGBD-like"/>
    <property type="match status" value="1"/>
</dbReference>
<dbReference type="PROSITE" id="PS52029">
    <property type="entry name" value="LD_TPASE"/>
    <property type="match status" value="1"/>
</dbReference>
<reference evidence="12" key="1">
    <citation type="journal article" date="2019" name="Int. J. Syst. Evol. Microbiol.">
        <title>The Global Catalogue of Microorganisms (GCM) 10K type strain sequencing project: providing services to taxonomists for standard genome sequencing and annotation.</title>
        <authorList>
            <consortium name="The Broad Institute Genomics Platform"/>
            <consortium name="The Broad Institute Genome Sequencing Center for Infectious Disease"/>
            <person name="Wu L."/>
            <person name="Ma J."/>
        </authorList>
    </citation>
    <scope>NUCLEOTIDE SEQUENCE [LARGE SCALE GENOMIC DNA]</scope>
    <source>
        <strain evidence="12">CGMCC 1.16444</strain>
    </source>
</reference>
<feature type="region of interest" description="Disordered" evidence="8">
    <location>
        <begin position="329"/>
        <end position="349"/>
    </location>
</feature>
<dbReference type="Proteomes" id="UP001595796">
    <property type="component" value="Unassembled WGS sequence"/>
</dbReference>
<dbReference type="InterPro" id="IPR052905">
    <property type="entry name" value="LD-transpeptidase_YkuD-like"/>
</dbReference>
<feature type="region of interest" description="Disordered" evidence="8">
    <location>
        <begin position="26"/>
        <end position="103"/>
    </location>
</feature>
<evidence type="ECO:0000256" key="1">
    <source>
        <dbReference type="ARBA" id="ARBA00004752"/>
    </source>
</evidence>
<gene>
    <name evidence="11" type="ORF">ACFPFW_02995</name>
</gene>
<dbReference type="RefSeq" id="WP_114957387.1">
    <property type="nucleotide sequence ID" value="NZ_JBHSJF010000002.1"/>
</dbReference>
<evidence type="ECO:0000313" key="11">
    <source>
        <dbReference type="EMBL" id="MFC5066977.1"/>
    </source>
</evidence>
<feature type="active site" description="Proton donor/acceptor" evidence="7">
    <location>
        <position position="504"/>
    </location>
</feature>
<feature type="active site" description="Nucleophile" evidence="7">
    <location>
        <position position="523"/>
    </location>
</feature>
<feature type="compositionally biased region" description="Low complexity" evidence="8">
    <location>
        <begin position="84"/>
        <end position="102"/>
    </location>
</feature>
<feature type="domain" description="L,D-TPase catalytic" evidence="10">
    <location>
        <begin position="371"/>
        <end position="545"/>
    </location>
</feature>
<feature type="chain" id="PRO_5047185759" evidence="9">
    <location>
        <begin position="22"/>
        <end position="611"/>
    </location>
</feature>
<comment type="pathway">
    <text evidence="1 7">Cell wall biogenesis; peptidoglycan biosynthesis.</text>
</comment>
<evidence type="ECO:0000256" key="2">
    <source>
        <dbReference type="ARBA" id="ARBA00005992"/>
    </source>
</evidence>
<evidence type="ECO:0000256" key="4">
    <source>
        <dbReference type="ARBA" id="ARBA00022960"/>
    </source>
</evidence>
<comment type="similarity">
    <text evidence="2">Belongs to the YkuD family.</text>
</comment>
<dbReference type="PANTHER" id="PTHR41533:SF2">
    <property type="entry name" value="BLR7131 PROTEIN"/>
    <property type="match status" value="1"/>
</dbReference>
<proteinExistence type="inferred from homology"/>
<name>A0ABV9YYS6_9HYPH</name>
<protein>
    <submittedName>
        <fullName evidence="11">L,D-transpeptidase family protein</fullName>
    </submittedName>
</protein>
<dbReference type="Pfam" id="PF01471">
    <property type="entry name" value="PG_binding_1"/>
    <property type="match status" value="1"/>
</dbReference>
<feature type="compositionally biased region" description="Polar residues" evidence="8">
    <location>
        <begin position="61"/>
        <end position="71"/>
    </location>
</feature>
<dbReference type="InterPro" id="IPR005490">
    <property type="entry name" value="LD_TPept_cat_dom"/>
</dbReference>
<evidence type="ECO:0000256" key="7">
    <source>
        <dbReference type="PROSITE-ProRule" id="PRU01373"/>
    </source>
</evidence>
<dbReference type="SUPFAM" id="SSF141523">
    <property type="entry name" value="L,D-transpeptidase catalytic domain-like"/>
    <property type="match status" value="1"/>
</dbReference>
<sequence>MRASSGIGFLAAVLLATTALAQETAPIAPATPGAEAAASTPSPEASPTSPPPAVANRPADETQQSQPALQSTAPAEPATPPVAPVEQAQEPQQPAAPVVAAEPPAPVETIEGVIAKKLAEAKEDPEVVAFYAQRNNAPLWIADGHLSEKAKAVMARIARADEEGLDAAAFVLPDANATDTSLARLAAAEITLSHAAVAYARQAQGGRLIPKSLSPLITAEPQRPTPASVLNTLAANDGAADWLESYNPPHAGFKALKTKLAELRAKAVEPSAAPPPEVPGGAVLKPGMVDDRVPLLRTRLGLPAGMDNVFDPALVEAVKAFQRKNGLKPTGSVGKASTQALNRRDTPADPTSTILVNMERWRWLPRDLGQTHIMVNIPEYMARIVRDGQVAHETRVVVGKPQNQTPVFSDEMEFIIVNPSWNVPYSIASKEMLPNLQRDPTYLARQGMEVLDVSGKRPVVIDSTMVDWYSVNMKRIRIRQPPGERNALGHIKFMFPNQHAVYLHDTPSRNLFANAVRAYSHGCVRVQDPFALADVLLEGTDWNAARMKKLIGGSERRIDLAHKLPVHLTYFTADIGPDGNLVTRNDIYGHDRKMRAALGLGGQIQASAKTN</sequence>
<dbReference type="InterPro" id="IPR045380">
    <property type="entry name" value="LD_TPept_scaffold_dom"/>
</dbReference>
<dbReference type="EMBL" id="JBHSJF010000002">
    <property type="protein sequence ID" value="MFC5066977.1"/>
    <property type="molecule type" value="Genomic_DNA"/>
</dbReference>
<dbReference type="InterPro" id="IPR038063">
    <property type="entry name" value="Transpep_catalytic_dom"/>
</dbReference>
<organism evidence="11 12">
    <name type="scientific">Flaviflagellibacter deserti</name>
    <dbReference type="NCBI Taxonomy" id="2267266"/>
    <lineage>
        <taxon>Bacteria</taxon>
        <taxon>Pseudomonadati</taxon>
        <taxon>Pseudomonadota</taxon>
        <taxon>Alphaproteobacteria</taxon>
        <taxon>Hyphomicrobiales</taxon>
        <taxon>Flaviflagellibacter</taxon>
    </lineage>
</organism>
<comment type="caution">
    <text evidence="11">The sequence shown here is derived from an EMBL/GenBank/DDBJ whole genome shotgun (WGS) entry which is preliminary data.</text>
</comment>
<keyword evidence="9" id="KW-0732">Signal</keyword>
<feature type="compositionally biased region" description="Low complexity" evidence="8">
    <location>
        <begin position="26"/>
        <end position="47"/>
    </location>
</feature>
<dbReference type="CDD" id="cd16913">
    <property type="entry name" value="YkuD_like"/>
    <property type="match status" value="1"/>
</dbReference>
<dbReference type="Pfam" id="PF20142">
    <property type="entry name" value="Scaffold"/>
    <property type="match status" value="1"/>
</dbReference>
<dbReference type="PANTHER" id="PTHR41533">
    <property type="entry name" value="L,D-TRANSPEPTIDASE HI_1667-RELATED"/>
    <property type="match status" value="1"/>
</dbReference>
<keyword evidence="12" id="KW-1185">Reference proteome</keyword>
<feature type="signal peptide" evidence="9">
    <location>
        <begin position="1"/>
        <end position="21"/>
    </location>
</feature>
<evidence type="ECO:0000256" key="3">
    <source>
        <dbReference type="ARBA" id="ARBA00022679"/>
    </source>
</evidence>
<evidence type="ECO:0000259" key="10">
    <source>
        <dbReference type="PROSITE" id="PS52029"/>
    </source>
</evidence>
<keyword evidence="6 7" id="KW-0961">Cell wall biogenesis/degradation</keyword>
<dbReference type="InterPro" id="IPR036366">
    <property type="entry name" value="PGBDSf"/>
</dbReference>
<dbReference type="Pfam" id="PF03734">
    <property type="entry name" value="YkuD"/>
    <property type="match status" value="1"/>
</dbReference>
<evidence type="ECO:0000256" key="5">
    <source>
        <dbReference type="ARBA" id="ARBA00022984"/>
    </source>
</evidence>